<dbReference type="EMBL" id="PUGF01000023">
    <property type="protein sequence ID" value="PRC91453.1"/>
    <property type="molecule type" value="Genomic_DNA"/>
</dbReference>
<name>A0A2S9GUS0_9BURK</name>
<dbReference type="Pfam" id="PF07813">
    <property type="entry name" value="LTXXQ"/>
    <property type="match status" value="1"/>
</dbReference>
<accession>A0A2S9GUS0</accession>
<proteinExistence type="predicted"/>
<feature type="chain" id="PRO_5015766702" evidence="1">
    <location>
        <begin position="20"/>
        <end position="166"/>
    </location>
</feature>
<evidence type="ECO:0000313" key="2">
    <source>
        <dbReference type="EMBL" id="PRC91453.1"/>
    </source>
</evidence>
<dbReference type="AlphaFoldDB" id="A0A2S9GUS0"/>
<dbReference type="InterPro" id="IPR012899">
    <property type="entry name" value="LTXXQ"/>
</dbReference>
<dbReference type="GO" id="GO:0000444">
    <property type="term" value="C:MIS12/MIND type complex"/>
    <property type="evidence" value="ECO:0007669"/>
    <property type="project" value="InterPro"/>
</dbReference>
<keyword evidence="3" id="KW-1185">Reference proteome</keyword>
<dbReference type="OrthoDB" id="5569970at2"/>
<dbReference type="GO" id="GO:0042597">
    <property type="term" value="C:periplasmic space"/>
    <property type="evidence" value="ECO:0007669"/>
    <property type="project" value="InterPro"/>
</dbReference>
<organism evidence="2 3">
    <name type="scientific">Solimicrobium silvestre</name>
    <dbReference type="NCBI Taxonomy" id="2099400"/>
    <lineage>
        <taxon>Bacteria</taxon>
        <taxon>Pseudomonadati</taxon>
        <taxon>Pseudomonadota</taxon>
        <taxon>Betaproteobacteria</taxon>
        <taxon>Burkholderiales</taxon>
        <taxon>Oxalobacteraceae</taxon>
        <taxon>Solimicrobium</taxon>
    </lineage>
</organism>
<reference evidence="2 3" key="1">
    <citation type="submission" date="2018-02" db="EMBL/GenBank/DDBJ databases">
        <title>Solimicrobium silvestre gen. nov., sp. nov., isolated from alpine forest soil.</title>
        <authorList>
            <person name="Margesin R."/>
            <person name="Albuquerque L."/>
            <person name="Zhang D.-C."/>
            <person name="Froufe H.J.C."/>
            <person name="Severino R."/>
            <person name="Roxo I."/>
            <person name="Egas C."/>
            <person name="Da Costa M.S."/>
        </authorList>
    </citation>
    <scope>NUCLEOTIDE SEQUENCE [LARGE SCALE GENOMIC DNA]</scope>
    <source>
        <strain evidence="2 3">S20-91</strain>
    </source>
</reference>
<keyword evidence="1" id="KW-0732">Signal</keyword>
<dbReference type="Proteomes" id="UP000237839">
    <property type="component" value="Unassembled WGS sequence"/>
</dbReference>
<dbReference type="RefSeq" id="WP_105533613.1">
    <property type="nucleotide sequence ID" value="NZ_PUGF01000023.1"/>
</dbReference>
<evidence type="ECO:0000256" key="1">
    <source>
        <dbReference type="SAM" id="SignalP"/>
    </source>
</evidence>
<gene>
    <name evidence="2" type="ORF">S2091_3868</name>
</gene>
<feature type="signal peptide" evidence="1">
    <location>
        <begin position="1"/>
        <end position="19"/>
    </location>
</feature>
<evidence type="ECO:0000313" key="3">
    <source>
        <dbReference type="Proteomes" id="UP000237839"/>
    </source>
</evidence>
<protein>
    <submittedName>
        <fullName evidence="2">LTXXQ motif family protein</fullName>
    </submittedName>
</protein>
<sequence>MKKYITALVSTLLISGAYAQTPAVTAGAAASVPVSASAPASPASMAKSDAKRDQANEKHIKELHTKLKITKEQETLWDTVAKTMRDSANEIDKVIDKRESLIPSATAIDDLNAYADIAQAHADSVKKLSMVFGPLYAAMSDTQKKEADEIFTQRGHAGKDQRISAK</sequence>
<dbReference type="GO" id="GO:0007059">
    <property type="term" value="P:chromosome segregation"/>
    <property type="evidence" value="ECO:0007669"/>
    <property type="project" value="InterPro"/>
</dbReference>
<dbReference type="GO" id="GO:0051301">
    <property type="term" value="P:cell division"/>
    <property type="evidence" value="ECO:0007669"/>
    <property type="project" value="InterPro"/>
</dbReference>
<comment type="caution">
    <text evidence="2">The sequence shown here is derived from an EMBL/GenBank/DDBJ whole genome shotgun (WGS) entry which is preliminary data.</text>
</comment>